<dbReference type="Proteomes" id="UP000199032">
    <property type="component" value="Unassembled WGS sequence"/>
</dbReference>
<dbReference type="InterPro" id="IPR027417">
    <property type="entry name" value="P-loop_NTPase"/>
</dbReference>
<evidence type="ECO:0000259" key="8">
    <source>
        <dbReference type="PROSITE" id="PS50893"/>
    </source>
</evidence>
<feature type="domain" description="ABC transporter" evidence="8">
    <location>
        <begin position="362"/>
        <end position="596"/>
    </location>
</feature>
<dbReference type="SMART" id="SM00382">
    <property type="entry name" value="AAA"/>
    <property type="match status" value="1"/>
</dbReference>
<evidence type="ECO:0000313" key="11">
    <source>
        <dbReference type="Proteomes" id="UP000199032"/>
    </source>
</evidence>
<dbReference type="Gene3D" id="1.20.1560.10">
    <property type="entry name" value="ABC transporter type 1, transmembrane domain"/>
    <property type="match status" value="1"/>
</dbReference>
<feature type="transmembrane region" description="Helical" evidence="7">
    <location>
        <begin position="268"/>
        <end position="290"/>
    </location>
</feature>
<dbReference type="SUPFAM" id="SSF90123">
    <property type="entry name" value="ABC transporter transmembrane region"/>
    <property type="match status" value="1"/>
</dbReference>
<reference evidence="10 11" key="1">
    <citation type="submission" date="2015-10" db="EMBL/GenBank/DDBJ databases">
        <authorList>
            <person name="Gilbert D.G."/>
        </authorList>
    </citation>
    <scope>NUCLEOTIDE SEQUENCE [LARGE SCALE GENOMIC DNA]</scope>
    <source>
        <strain evidence="10">COMA1</strain>
    </source>
</reference>
<dbReference type="PROSITE" id="PS50929">
    <property type="entry name" value="ABC_TM1F"/>
    <property type="match status" value="1"/>
</dbReference>
<dbReference type="Pfam" id="PF00664">
    <property type="entry name" value="ABC_membrane"/>
    <property type="match status" value="1"/>
</dbReference>
<protein>
    <submittedName>
        <fullName evidence="10">ABC-type multidrug transport system, ATPase and permease component</fullName>
    </submittedName>
</protein>
<dbReference type="CDD" id="cd18564">
    <property type="entry name" value="ABC_6TM_exporter_like"/>
    <property type="match status" value="1"/>
</dbReference>
<evidence type="ECO:0000259" key="9">
    <source>
        <dbReference type="PROSITE" id="PS50929"/>
    </source>
</evidence>
<evidence type="ECO:0000256" key="1">
    <source>
        <dbReference type="ARBA" id="ARBA00004651"/>
    </source>
</evidence>
<dbReference type="InterPro" id="IPR017871">
    <property type="entry name" value="ABC_transporter-like_CS"/>
</dbReference>
<feature type="domain" description="ABC transmembrane type-1" evidence="9">
    <location>
        <begin position="30"/>
        <end position="328"/>
    </location>
</feature>
<feature type="transmembrane region" description="Helical" evidence="7">
    <location>
        <begin position="185"/>
        <end position="203"/>
    </location>
</feature>
<dbReference type="InterPro" id="IPR003439">
    <property type="entry name" value="ABC_transporter-like_ATP-bd"/>
</dbReference>
<evidence type="ECO:0000313" key="10">
    <source>
        <dbReference type="EMBL" id="CUS39764.1"/>
    </source>
</evidence>
<dbReference type="EMBL" id="CZQA01000015">
    <property type="protein sequence ID" value="CUS39764.1"/>
    <property type="molecule type" value="Genomic_DNA"/>
</dbReference>
<dbReference type="GO" id="GO:0015421">
    <property type="term" value="F:ABC-type oligopeptide transporter activity"/>
    <property type="evidence" value="ECO:0007669"/>
    <property type="project" value="TreeGrafter"/>
</dbReference>
<gene>
    <name evidence="10" type="ORF">COMA1_90046</name>
</gene>
<dbReference type="Pfam" id="PF00005">
    <property type="entry name" value="ABC_tran"/>
    <property type="match status" value="1"/>
</dbReference>
<dbReference type="PROSITE" id="PS50893">
    <property type="entry name" value="ABC_TRANSPORTER_2"/>
    <property type="match status" value="1"/>
</dbReference>
<keyword evidence="11" id="KW-1185">Reference proteome</keyword>
<feature type="transmembrane region" description="Helical" evidence="7">
    <location>
        <begin position="77"/>
        <end position="99"/>
    </location>
</feature>
<evidence type="ECO:0000256" key="3">
    <source>
        <dbReference type="ARBA" id="ARBA00022741"/>
    </source>
</evidence>
<dbReference type="FunFam" id="3.40.50.300:FF:000218">
    <property type="entry name" value="Multidrug ABC transporter ATP-binding protein"/>
    <property type="match status" value="1"/>
</dbReference>
<dbReference type="OrthoDB" id="9762778at2"/>
<dbReference type="PANTHER" id="PTHR43394:SF1">
    <property type="entry name" value="ATP-BINDING CASSETTE SUB-FAMILY B MEMBER 10, MITOCHONDRIAL"/>
    <property type="match status" value="1"/>
</dbReference>
<dbReference type="STRING" id="1742972.COMA1_90046"/>
<organism evidence="10 11">
    <name type="scientific">Candidatus Nitrospira nitrosa</name>
    <dbReference type="NCBI Taxonomy" id="1742972"/>
    <lineage>
        <taxon>Bacteria</taxon>
        <taxon>Pseudomonadati</taxon>
        <taxon>Nitrospirota</taxon>
        <taxon>Nitrospiria</taxon>
        <taxon>Nitrospirales</taxon>
        <taxon>Nitrospiraceae</taxon>
        <taxon>Nitrospira</taxon>
    </lineage>
</organism>
<dbReference type="GO" id="GO:0005886">
    <property type="term" value="C:plasma membrane"/>
    <property type="evidence" value="ECO:0007669"/>
    <property type="project" value="UniProtKB-SubCell"/>
</dbReference>
<sequence>MKQTEIAHRGHARFRSIIVSHLRSAKRHLALAAGCLLGVTVMQLVAPWPLKLIFDYILLQKPLPPSLTFLDPLIQSWPLAVLSGLAASLAVIAALNGALSYAQSFVTSKIGHRLVFTIRQHLFAHVQGLSLSFHSQTRSGELLTKLAGDTQTLKNAFTDIPLAVSGHTLTFIGMFVVMFTVNWELSLIILATMPILVTALFILNRKILATTRDQRERDSHMTSRLNEWLSSISVVQTFGRERVEQDRFNQESTKHLHTGLRTARTTAAVARVVSIIGAISTAATIFLGAWQVLKARMTPGDLLVFVSYMKNIYGPIKDMSKLSSQFSQAMVSAQRIADLLGNEPDIQDRPDAVKADRLQGAIRLEHVSFSYLEGCPVLHDLSLQIAPGERIALVGPSGAGKSTVLSLLLRLYQPSQGTIFLDGRSLADYERESLRHSIGMVPQETLLFRASIADNIAYGIEQATQEQLIEAAREANAHEFIMDLPDGYETVIGERGSTLSGGQRQRICLARALVKQPSILMLDEPTASLDHRSATYVREAIARIQADRTTIVITHHLVGMDLFDRIFVLEQSRLVEQGTHLELLNRQGLYANLYAQQSDDLVRPASHNLT</sequence>
<accession>A0A0S4LUR9</accession>
<dbReference type="InterPro" id="IPR011527">
    <property type="entry name" value="ABC1_TM_dom"/>
</dbReference>
<keyword evidence="5 7" id="KW-1133">Transmembrane helix</keyword>
<feature type="transmembrane region" description="Helical" evidence="7">
    <location>
        <begin position="160"/>
        <end position="179"/>
    </location>
</feature>
<dbReference type="GO" id="GO:0016887">
    <property type="term" value="F:ATP hydrolysis activity"/>
    <property type="evidence" value="ECO:0007669"/>
    <property type="project" value="InterPro"/>
</dbReference>
<evidence type="ECO:0000256" key="6">
    <source>
        <dbReference type="ARBA" id="ARBA00023136"/>
    </source>
</evidence>
<evidence type="ECO:0000256" key="2">
    <source>
        <dbReference type="ARBA" id="ARBA00022692"/>
    </source>
</evidence>
<dbReference type="Gene3D" id="3.40.50.300">
    <property type="entry name" value="P-loop containing nucleotide triphosphate hydrolases"/>
    <property type="match status" value="1"/>
</dbReference>
<keyword evidence="2 7" id="KW-0812">Transmembrane</keyword>
<evidence type="ECO:0000256" key="5">
    <source>
        <dbReference type="ARBA" id="ARBA00022989"/>
    </source>
</evidence>
<evidence type="ECO:0000256" key="4">
    <source>
        <dbReference type="ARBA" id="ARBA00022840"/>
    </source>
</evidence>
<keyword evidence="4" id="KW-0067">ATP-binding</keyword>
<dbReference type="PANTHER" id="PTHR43394">
    <property type="entry name" value="ATP-DEPENDENT PERMEASE MDL1, MITOCHONDRIAL"/>
    <property type="match status" value="1"/>
</dbReference>
<proteinExistence type="predicted"/>
<dbReference type="PROSITE" id="PS00211">
    <property type="entry name" value="ABC_TRANSPORTER_1"/>
    <property type="match status" value="1"/>
</dbReference>
<dbReference type="InterPro" id="IPR039421">
    <property type="entry name" value="Type_1_exporter"/>
</dbReference>
<dbReference type="GO" id="GO:0005524">
    <property type="term" value="F:ATP binding"/>
    <property type="evidence" value="ECO:0007669"/>
    <property type="project" value="UniProtKB-KW"/>
</dbReference>
<keyword evidence="3" id="KW-0547">Nucleotide-binding</keyword>
<comment type="subcellular location">
    <subcellularLocation>
        <location evidence="1">Cell membrane</location>
        <topology evidence="1">Multi-pass membrane protein</topology>
    </subcellularLocation>
</comment>
<name>A0A0S4LUR9_9BACT</name>
<dbReference type="InterPro" id="IPR036640">
    <property type="entry name" value="ABC1_TM_sf"/>
</dbReference>
<dbReference type="AlphaFoldDB" id="A0A0S4LUR9"/>
<dbReference type="InterPro" id="IPR003593">
    <property type="entry name" value="AAA+_ATPase"/>
</dbReference>
<dbReference type="RefSeq" id="WP_090751361.1">
    <property type="nucleotide sequence ID" value="NZ_CZQA01000015.1"/>
</dbReference>
<keyword evidence="6 7" id="KW-0472">Membrane</keyword>
<evidence type="ECO:0000256" key="7">
    <source>
        <dbReference type="SAM" id="Phobius"/>
    </source>
</evidence>
<feature type="transmembrane region" description="Helical" evidence="7">
    <location>
        <begin position="29"/>
        <end position="50"/>
    </location>
</feature>
<dbReference type="SUPFAM" id="SSF52540">
    <property type="entry name" value="P-loop containing nucleoside triphosphate hydrolases"/>
    <property type="match status" value="1"/>
</dbReference>